<name>A0A096M0C2_POEFO</name>
<reference evidence="7" key="1">
    <citation type="submission" date="2013-10" db="EMBL/GenBank/DDBJ databases">
        <authorList>
            <person name="Schartl M."/>
            <person name="Warren W."/>
        </authorList>
    </citation>
    <scope>NUCLEOTIDE SEQUENCE [LARGE SCALE GENOMIC DNA]</scope>
    <source>
        <strain evidence="7">female</strain>
    </source>
</reference>
<keyword evidence="5" id="KW-0539">Nucleus</keyword>
<reference evidence="6" key="3">
    <citation type="submission" date="2025-09" db="UniProtKB">
        <authorList>
            <consortium name="Ensembl"/>
        </authorList>
    </citation>
    <scope>IDENTIFICATION</scope>
</reference>
<dbReference type="PANTHER" id="PTHR46481">
    <property type="entry name" value="ZINC FINGER BED DOMAIN-CONTAINING PROTEIN 4"/>
    <property type="match status" value="1"/>
</dbReference>
<sequence length="336" mass="37961">ALMRSEKNIATTKKVLEFMALNEQPFSVVEDGGFRNLMNHLSPQYNVLSLRYFSDVALPEFFRHICSLLKADAKTLCFTTHNWISDVSLMCMLWAMDWRHQVLLQCKELLGSHTAANLSAEFKAMLDLWEICHARVHVVLQDNDRNTAKTLDDANFTSLPCLAHTLQSVGNEIADIVATGRRIVGYFKHSFPYSQLYIIQTQLGQQKKRMPQDASTRWNSTVYMLLSLLDQRRPIGTFAAEHKLPAILSAHQWEPMDNVLTILAPFDQLIKEISSSTATTADVIPAVTALKWLLERQASTDHGVCTAKVTLLEASVRRLSNIEHEPLSLGTILDPR</sequence>
<dbReference type="AlphaFoldDB" id="A0A096M0C2"/>
<keyword evidence="2" id="KW-0479">Metal-binding</keyword>
<evidence type="ECO:0000256" key="5">
    <source>
        <dbReference type="ARBA" id="ARBA00023242"/>
    </source>
</evidence>
<accession>A0A096M0C2</accession>
<dbReference type="GO" id="GO:0005634">
    <property type="term" value="C:nucleus"/>
    <property type="evidence" value="ECO:0007669"/>
    <property type="project" value="UniProtKB-SubCell"/>
</dbReference>
<evidence type="ECO:0000256" key="2">
    <source>
        <dbReference type="ARBA" id="ARBA00022723"/>
    </source>
</evidence>
<evidence type="ECO:0000313" key="6">
    <source>
        <dbReference type="Ensembl" id="ENSPFOP00000024863.1"/>
    </source>
</evidence>
<dbReference type="PANTHER" id="PTHR46481:SF10">
    <property type="entry name" value="ZINC FINGER BED DOMAIN-CONTAINING PROTEIN 39"/>
    <property type="match status" value="1"/>
</dbReference>
<dbReference type="GeneTree" id="ENSGT00940000158431"/>
<organism evidence="6 7">
    <name type="scientific">Poecilia formosa</name>
    <name type="common">Amazon molly</name>
    <name type="synonym">Limia formosa</name>
    <dbReference type="NCBI Taxonomy" id="48698"/>
    <lineage>
        <taxon>Eukaryota</taxon>
        <taxon>Metazoa</taxon>
        <taxon>Chordata</taxon>
        <taxon>Craniata</taxon>
        <taxon>Vertebrata</taxon>
        <taxon>Euteleostomi</taxon>
        <taxon>Actinopterygii</taxon>
        <taxon>Neopterygii</taxon>
        <taxon>Teleostei</taxon>
        <taxon>Neoteleostei</taxon>
        <taxon>Acanthomorphata</taxon>
        <taxon>Ovalentaria</taxon>
        <taxon>Atherinomorphae</taxon>
        <taxon>Cyprinodontiformes</taxon>
        <taxon>Poeciliidae</taxon>
        <taxon>Poeciliinae</taxon>
        <taxon>Poecilia</taxon>
    </lineage>
</organism>
<dbReference type="SUPFAM" id="SSF140996">
    <property type="entry name" value="Hermes dimerisation domain"/>
    <property type="match status" value="1"/>
</dbReference>
<keyword evidence="7" id="KW-1185">Reference proteome</keyword>
<keyword evidence="4" id="KW-0862">Zinc</keyword>
<dbReference type="EMBL" id="AYCK01000769">
    <property type="status" value="NOT_ANNOTATED_CDS"/>
    <property type="molecule type" value="Genomic_DNA"/>
</dbReference>
<evidence type="ECO:0000256" key="4">
    <source>
        <dbReference type="ARBA" id="ARBA00022833"/>
    </source>
</evidence>
<comment type="subcellular location">
    <subcellularLocation>
        <location evidence="1">Nucleus</location>
    </subcellularLocation>
</comment>
<evidence type="ECO:0000313" key="7">
    <source>
        <dbReference type="Proteomes" id="UP000028760"/>
    </source>
</evidence>
<dbReference type="InterPro" id="IPR012337">
    <property type="entry name" value="RNaseH-like_sf"/>
</dbReference>
<keyword evidence="3" id="KW-0863">Zinc-finger</keyword>
<proteinExistence type="predicted"/>
<evidence type="ECO:0000256" key="1">
    <source>
        <dbReference type="ARBA" id="ARBA00004123"/>
    </source>
</evidence>
<reference evidence="6" key="2">
    <citation type="submission" date="2025-08" db="UniProtKB">
        <authorList>
            <consortium name="Ensembl"/>
        </authorList>
    </citation>
    <scope>IDENTIFICATION</scope>
</reference>
<dbReference type="SUPFAM" id="SSF53098">
    <property type="entry name" value="Ribonuclease H-like"/>
    <property type="match status" value="1"/>
</dbReference>
<evidence type="ECO:0000256" key="3">
    <source>
        <dbReference type="ARBA" id="ARBA00022771"/>
    </source>
</evidence>
<dbReference type="InterPro" id="IPR052035">
    <property type="entry name" value="ZnF_BED_domain_contain"/>
</dbReference>
<dbReference type="Proteomes" id="UP000028760">
    <property type="component" value="Unassembled WGS sequence"/>
</dbReference>
<dbReference type="GO" id="GO:0008270">
    <property type="term" value="F:zinc ion binding"/>
    <property type="evidence" value="ECO:0007669"/>
    <property type="project" value="UniProtKB-KW"/>
</dbReference>
<protein>
    <submittedName>
        <fullName evidence="6">Uncharacterized protein</fullName>
    </submittedName>
</protein>
<dbReference type="Ensembl" id="ENSPFOT00000022688.1">
    <property type="protein sequence ID" value="ENSPFOP00000024863.1"/>
    <property type="gene ID" value="ENSPFOG00000023236.1"/>
</dbReference>